<dbReference type="Proteomes" id="UP000094426">
    <property type="component" value="Unassembled WGS sequence"/>
</dbReference>
<sequence>MPVVAPKSVIKCSRDTAPEVRNWRTNRVQVYMKLDGRMFLLPDGIFLVDYPTSTTYQSARLSAGEYQIRVYRPSFSDETAAKANKVSPIKDYWSPIVKVNGVSAVTVNGTVYSSANRSASPFKDVPVSLSAANTYLSIEWLYRAGITTGTATSSGRVFAPKGTLSRADVAAFMYRASAPAAYTAPAKSPFLDVPTTHKFYKQIAWMYTSGTSTGWAVSGGKQYRPNDPVSREALSAFVYRAYNHKRLVAPRKDTWVDVPLSHKFSVPINWIRTNGLLNDPGSHFSPSKPATREEFATILYRIELAK</sequence>
<evidence type="ECO:0000259" key="1">
    <source>
        <dbReference type="PROSITE" id="PS51272"/>
    </source>
</evidence>
<comment type="caution">
    <text evidence="2">The sequence shown here is derived from an EMBL/GenBank/DDBJ whole genome shotgun (WGS) entry which is preliminary data.</text>
</comment>
<dbReference type="AlphaFoldDB" id="A0A1E2SI22"/>
<dbReference type="Pfam" id="PF00395">
    <property type="entry name" value="SLH"/>
    <property type="match status" value="3"/>
</dbReference>
<feature type="domain" description="SLH" evidence="1">
    <location>
        <begin position="253"/>
        <end position="306"/>
    </location>
</feature>
<accession>A0A1E2SI22</accession>
<dbReference type="PROSITE" id="PS51272">
    <property type="entry name" value="SLH"/>
    <property type="match status" value="3"/>
</dbReference>
<organism evidence="2 3">
    <name type="scientific">Leifsonia xyli subsp. xyli</name>
    <dbReference type="NCBI Taxonomy" id="59736"/>
    <lineage>
        <taxon>Bacteria</taxon>
        <taxon>Bacillati</taxon>
        <taxon>Actinomycetota</taxon>
        <taxon>Actinomycetes</taxon>
        <taxon>Micrococcales</taxon>
        <taxon>Microbacteriaceae</taxon>
        <taxon>Leifsonia</taxon>
    </lineage>
</organism>
<evidence type="ECO:0000313" key="2">
    <source>
        <dbReference type="EMBL" id="ODA89393.1"/>
    </source>
</evidence>
<feature type="domain" description="SLH" evidence="1">
    <location>
        <begin position="186"/>
        <end position="252"/>
    </location>
</feature>
<proteinExistence type="predicted"/>
<feature type="domain" description="SLH" evidence="1">
    <location>
        <begin position="118"/>
        <end position="185"/>
    </location>
</feature>
<evidence type="ECO:0000313" key="3">
    <source>
        <dbReference type="Proteomes" id="UP000094426"/>
    </source>
</evidence>
<dbReference type="InterPro" id="IPR001119">
    <property type="entry name" value="SLH_dom"/>
</dbReference>
<dbReference type="RefSeq" id="WP_041767527.1">
    <property type="nucleotide sequence ID" value="NZ_LNZG01000047.1"/>
</dbReference>
<name>A0A1E2SI22_LEIXY</name>
<reference evidence="3" key="1">
    <citation type="submission" date="2015-11" db="EMBL/GenBank/DDBJ databases">
        <authorList>
            <person name="Wang J."/>
            <person name="Wang L."/>
            <person name="Wang F."/>
            <person name="Cao G."/>
        </authorList>
    </citation>
    <scope>NUCLEOTIDE SEQUENCE [LARGE SCALE GENOMIC DNA]</scope>
    <source>
        <strain evidence="3">gdw1</strain>
    </source>
</reference>
<protein>
    <recommendedName>
        <fullName evidence="1">SLH domain-containing protein</fullName>
    </recommendedName>
</protein>
<dbReference type="OrthoDB" id="3771655at2"/>
<gene>
    <name evidence="2" type="ORF">ATY41_05620</name>
</gene>
<dbReference type="EMBL" id="LNZG01000047">
    <property type="protein sequence ID" value="ODA89393.1"/>
    <property type="molecule type" value="Genomic_DNA"/>
</dbReference>